<dbReference type="EMBL" id="CAMPGE010015879">
    <property type="protein sequence ID" value="CAI2374473.1"/>
    <property type="molecule type" value="Genomic_DNA"/>
</dbReference>
<accession>A0AAD1XKN4</accession>
<proteinExistence type="predicted"/>
<gene>
    <name evidence="2" type="ORF">ECRASSUSDP1_LOCUS15826</name>
</gene>
<sequence>MFKKASTFRETPKHCIIEQNKAYCDTHPIERATYYSERHGEYWCKACYEKLNNDSSPAEFIDTCISQYYIKWTQLKDRIEEISKKYQKDMKSYKKFITFLSKKFDKEFLFPDMEKRMLQLWDESFAFIKAYCKKMKLKELIKADSQYKVFKDRLDFYENSCDVTQSISNYLNSPDVKKQMEEEGPYIFKELSSQDQMVLIKLQYEGKIKELEGIVEKQKEELSYYRERSEDHRETKIMVFDSNLTDENFKSTQEEEKDGGNPFMKKLFHSKSANRTFDNCEINYLKNSFSKNDEENDRHNTTTEGFL</sequence>
<name>A0AAD1XKN4_EUPCR</name>
<dbReference type="AlphaFoldDB" id="A0AAD1XKN4"/>
<evidence type="ECO:0000256" key="1">
    <source>
        <dbReference type="SAM" id="Coils"/>
    </source>
</evidence>
<organism evidence="2 3">
    <name type="scientific">Euplotes crassus</name>
    <dbReference type="NCBI Taxonomy" id="5936"/>
    <lineage>
        <taxon>Eukaryota</taxon>
        <taxon>Sar</taxon>
        <taxon>Alveolata</taxon>
        <taxon>Ciliophora</taxon>
        <taxon>Intramacronucleata</taxon>
        <taxon>Spirotrichea</taxon>
        <taxon>Hypotrichia</taxon>
        <taxon>Euplotida</taxon>
        <taxon>Euplotidae</taxon>
        <taxon>Moneuplotes</taxon>
    </lineage>
</organism>
<evidence type="ECO:0000313" key="3">
    <source>
        <dbReference type="Proteomes" id="UP001295684"/>
    </source>
</evidence>
<protein>
    <submittedName>
        <fullName evidence="2">Uncharacterized protein</fullName>
    </submittedName>
</protein>
<reference evidence="2" key="1">
    <citation type="submission" date="2023-07" db="EMBL/GenBank/DDBJ databases">
        <authorList>
            <consortium name="AG Swart"/>
            <person name="Singh M."/>
            <person name="Singh A."/>
            <person name="Seah K."/>
            <person name="Emmerich C."/>
        </authorList>
    </citation>
    <scope>NUCLEOTIDE SEQUENCE</scope>
    <source>
        <strain evidence="2">DP1</strain>
    </source>
</reference>
<dbReference type="Proteomes" id="UP001295684">
    <property type="component" value="Unassembled WGS sequence"/>
</dbReference>
<evidence type="ECO:0000313" key="2">
    <source>
        <dbReference type="EMBL" id="CAI2374473.1"/>
    </source>
</evidence>
<comment type="caution">
    <text evidence="2">The sequence shown here is derived from an EMBL/GenBank/DDBJ whole genome shotgun (WGS) entry which is preliminary data.</text>
</comment>
<keyword evidence="1" id="KW-0175">Coiled coil</keyword>
<keyword evidence="3" id="KW-1185">Reference proteome</keyword>
<feature type="coiled-coil region" evidence="1">
    <location>
        <begin position="201"/>
        <end position="228"/>
    </location>
</feature>